<reference evidence="1 2" key="1">
    <citation type="submission" date="2018-01" db="EMBL/GenBank/DDBJ databases">
        <title>Draft genome sequence of Jiangella sp. GTF31.</title>
        <authorList>
            <person name="Sahin N."/>
            <person name="Ay H."/>
            <person name="Saygin H."/>
        </authorList>
    </citation>
    <scope>NUCLEOTIDE SEQUENCE [LARGE SCALE GENOMIC DNA]</scope>
    <source>
        <strain evidence="1 2">GTF31</strain>
    </source>
</reference>
<dbReference type="Proteomes" id="UP000248764">
    <property type="component" value="Unassembled WGS sequence"/>
</dbReference>
<sequence>MSTSVTDQQVQELAASAKPYSLALLRWGPQRHMDGAEEIEREHQRRMVSLRADGTIAVLCPVPAGPMAGAAVMTVPVEEAEEIMAADPCVRAGMILCEVHPCLGFPGDALPG</sequence>
<dbReference type="EMBL" id="POTW01000007">
    <property type="protein sequence ID" value="PZF85575.1"/>
    <property type="molecule type" value="Genomic_DNA"/>
</dbReference>
<accession>A0A2W2BEM9</accession>
<dbReference type="RefSeq" id="WP_111253415.1">
    <property type="nucleotide sequence ID" value="NZ_POTW01000007.1"/>
</dbReference>
<keyword evidence="2" id="KW-1185">Reference proteome</keyword>
<gene>
    <name evidence="1" type="ORF">C1I92_04180</name>
</gene>
<evidence type="ECO:0008006" key="3">
    <source>
        <dbReference type="Google" id="ProtNLM"/>
    </source>
</evidence>
<dbReference type="AlphaFoldDB" id="A0A2W2BEM9"/>
<organism evidence="1 2">
    <name type="scientific">Jiangella anatolica</name>
    <dbReference type="NCBI Taxonomy" id="2670374"/>
    <lineage>
        <taxon>Bacteria</taxon>
        <taxon>Bacillati</taxon>
        <taxon>Actinomycetota</taxon>
        <taxon>Actinomycetes</taxon>
        <taxon>Jiangellales</taxon>
        <taxon>Jiangellaceae</taxon>
        <taxon>Jiangella</taxon>
    </lineage>
</organism>
<comment type="caution">
    <text evidence="1">The sequence shown here is derived from an EMBL/GenBank/DDBJ whole genome shotgun (WGS) entry which is preliminary data.</text>
</comment>
<protein>
    <recommendedName>
        <fullName evidence="3">YCII-related domain-containing protein</fullName>
    </recommendedName>
</protein>
<name>A0A2W2BEM9_9ACTN</name>
<evidence type="ECO:0000313" key="2">
    <source>
        <dbReference type="Proteomes" id="UP000248764"/>
    </source>
</evidence>
<proteinExistence type="predicted"/>
<evidence type="ECO:0000313" key="1">
    <source>
        <dbReference type="EMBL" id="PZF85575.1"/>
    </source>
</evidence>